<name>A0AB39SI76_9ACTN</name>
<feature type="region of interest" description="Disordered" evidence="1">
    <location>
        <begin position="485"/>
        <end position="506"/>
    </location>
</feature>
<evidence type="ECO:0008006" key="4">
    <source>
        <dbReference type="Google" id="ProtNLM"/>
    </source>
</evidence>
<feature type="region of interest" description="Disordered" evidence="1">
    <location>
        <begin position="242"/>
        <end position="336"/>
    </location>
</feature>
<reference evidence="3" key="1">
    <citation type="submission" date="2024-07" db="EMBL/GenBank/DDBJ databases">
        <authorList>
            <person name="Yu S.T."/>
        </authorList>
    </citation>
    <scope>NUCLEOTIDE SEQUENCE</scope>
    <source>
        <strain evidence="3">R35</strain>
    </source>
</reference>
<proteinExistence type="predicted"/>
<keyword evidence="2" id="KW-0812">Transmembrane</keyword>
<evidence type="ECO:0000313" key="3">
    <source>
        <dbReference type="EMBL" id="XDQ66839.1"/>
    </source>
</evidence>
<protein>
    <recommendedName>
        <fullName evidence="4">Ig-like domain-containing protein</fullName>
    </recommendedName>
</protein>
<dbReference type="RefSeq" id="WP_369263804.1">
    <property type="nucleotide sequence ID" value="NZ_CP163440.1"/>
</dbReference>
<sequence length="506" mass="52694">MTTAAVVAGRPLSDWSRDTRWGTWYALCPESADAPPLGALRIDRALLTPQGARERLASAVLAVGRLRLPGVPATVDLVAEAGEVWLITARPPVPTLADLLAAEGPRPDAGSVASVLNETAQTLLALHATRLAHGSLTVDNVVLAPDGTALLAESALGIALGDDMPSASAQRADIAAWAAVARTLGDAWAAAGTPEADLFARCAATAVSDGLVAARAVLVAGREVLPADFLLRTALRAAAAAASADLTPPVTRDAPPAVGDTAGEAPTAPDPETVVPGRDDHAGFPAVPDTQLTVPGRADRVPRPAAPDEQATVLGKRNRTPDAFRAPATEGDGDDGILLRFGPGVPADEQETLRALWRAAAPAPARERRRRRAWFGATVVLTALAVVVWLLLLRPTAGPTVTAAEVQAPTRQLHCGQTADVMGVLTTDGRRGPVTYRWLRSDGHDSGELIHTARRGDRSLTVHLRWTVRGSGSFQGTARLQVLHRSGSDSGSAPIEAEGSFRYSCP</sequence>
<dbReference type="InterPro" id="IPR011009">
    <property type="entry name" value="Kinase-like_dom_sf"/>
</dbReference>
<keyword evidence="2" id="KW-0472">Membrane</keyword>
<organism evidence="3">
    <name type="scientific">Streptomyces sp. R35</name>
    <dbReference type="NCBI Taxonomy" id="3238630"/>
    <lineage>
        <taxon>Bacteria</taxon>
        <taxon>Bacillati</taxon>
        <taxon>Actinomycetota</taxon>
        <taxon>Actinomycetes</taxon>
        <taxon>Kitasatosporales</taxon>
        <taxon>Streptomycetaceae</taxon>
        <taxon>Streptomyces</taxon>
    </lineage>
</organism>
<evidence type="ECO:0000256" key="2">
    <source>
        <dbReference type="SAM" id="Phobius"/>
    </source>
</evidence>
<dbReference type="EMBL" id="CP163440">
    <property type="protein sequence ID" value="XDQ66839.1"/>
    <property type="molecule type" value="Genomic_DNA"/>
</dbReference>
<dbReference type="Gene3D" id="1.10.510.10">
    <property type="entry name" value="Transferase(Phosphotransferase) domain 1"/>
    <property type="match status" value="1"/>
</dbReference>
<accession>A0AB39SI76</accession>
<dbReference type="AlphaFoldDB" id="A0AB39SI76"/>
<gene>
    <name evidence="3" type="ORF">AB5J50_41675</name>
</gene>
<keyword evidence="2" id="KW-1133">Transmembrane helix</keyword>
<feature type="transmembrane region" description="Helical" evidence="2">
    <location>
        <begin position="373"/>
        <end position="392"/>
    </location>
</feature>
<dbReference type="SUPFAM" id="SSF56112">
    <property type="entry name" value="Protein kinase-like (PK-like)"/>
    <property type="match status" value="1"/>
</dbReference>
<evidence type="ECO:0000256" key="1">
    <source>
        <dbReference type="SAM" id="MobiDB-lite"/>
    </source>
</evidence>